<protein>
    <recommendedName>
        <fullName evidence="1">Ice-binding protein C-terminal domain-containing protein</fullName>
    </recommendedName>
</protein>
<name>C9Y8D6_CURXX</name>
<dbReference type="Gene3D" id="2.60.120.260">
    <property type="entry name" value="Galactose-binding domain-like"/>
    <property type="match status" value="1"/>
</dbReference>
<gene>
    <name evidence="2" type="ORF">Csp_A03870</name>
</gene>
<dbReference type="Pfam" id="PF07589">
    <property type="entry name" value="PEP-CTERM"/>
    <property type="match status" value="1"/>
</dbReference>
<dbReference type="AlphaFoldDB" id="C9Y8D6"/>
<organism evidence="2">
    <name type="scientific">Curvibacter symbiont subsp. Hydra magnipapillata</name>
    <dbReference type="NCBI Taxonomy" id="667019"/>
    <lineage>
        <taxon>Bacteria</taxon>
        <taxon>Pseudomonadati</taxon>
        <taxon>Pseudomonadota</taxon>
        <taxon>Betaproteobacteria</taxon>
        <taxon>Burkholderiales</taxon>
        <taxon>Comamonadaceae</taxon>
        <taxon>Curvibacter</taxon>
    </lineage>
</organism>
<sequence length="193" mass="19822">MAGVGAQAATNTNLVTNGSFEATVQNSGTWGTYSSLPGWTGLPTVELRNNVSGGAQNGSNFVELDTNRNSGIAQTIFATGLVELSFYYSARPGTEAGSNDIGVSFGESFQSVVLDGVAGGSSGNAWQKFTRVINLGNSGHAVLAFYALGKSDSYGGSLDNISVTAVPEPETYALLLAGLGVMGAIARRRNKAV</sequence>
<dbReference type="InterPro" id="IPR013424">
    <property type="entry name" value="Ice-binding_C"/>
</dbReference>
<proteinExistence type="predicted"/>
<evidence type="ECO:0000259" key="1">
    <source>
        <dbReference type="Pfam" id="PF07589"/>
    </source>
</evidence>
<feature type="domain" description="Ice-binding protein C-terminal" evidence="1">
    <location>
        <begin position="165"/>
        <end position="189"/>
    </location>
</feature>
<dbReference type="EMBL" id="FN543104">
    <property type="protein sequence ID" value="CBA27755.1"/>
    <property type="molecule type" value="Genomic_DNA"/>
</dbReference>
<dbReference type="NCBIfam" id="TIGR02595">
    <property type="entry name" value="PEP_CTERM"/>
    <property type="match status" value="1"/>
</dbReference>
<reference evidence="2" key="1">
    <citation type="journal article" date="2010" name="Nature">
        <title>The dynamic genome of Hydra.</title>
        <authorList>
            <person name="Chapman J.A."/>
            <person name="Kirkness E.F."/>
            <person name="Simakov O."/>
            <person name="Hampson S.E."/>
            <person name="Mitros T."/>
            <person name="Weinmaier T."/>
            <person name="Rattei T."/>
            <person name="Balasubramanian P.G."/>
            <person name="Borman J."/>
            <person name="Busam D."/>
            <person name="Disbennett K."/>
            <person name="Pfannkoch C."/>
            <person name="Sumin N."/>
            <person name="Sutton G."/>
            <person name="Viswanathan L."/>
            <person name="Walenz B."/>
            <person name="Goodstein D.M."/>
            <person name="Hellsten U."/>
            <person name="Kawashima T."/>
            <person name="Prochnik S.E."/>
            <person name="Putnam N.H."/>
            <person name="Shu S."/>
            <person name="Blumberg B."/>
            <person name="Dana C.E."/>
            <person name="Gee L."/>
            <person name="Kibler D.F."/>
            <person name="Law L."/>
            <person name="Lindgens D."/>
            <person name="Martinez D.E."/>
            <person name="Peng J."/>
            <person name="Wigge P.A."/>
            <person name="Bertulat B."/>
            <person name="Guder C."/>
            <person name="Nakamura Y."/>
            <person name="Ozbek S."/>
            <person name="Watanabe H."/>
            <person name="Khalturin K."/>
            <person name="Hemmrich G."/>
            <person name="Franke A."/>
            <person name="Augustin R."/>
            <person name="Fraune S."/>
            <person name="Hayakawa E."/>
            <person name="Hayakawa S."/>
            <person name="Hirose M."/>
            <person name="Hwang J."/>
            <person name="Ikeo K."/>
            <person name="Nishimiya-Fujisawa C."/>
            <person name="Ogura A."/>
            <person name="Takahashi T."/>
            <person name="Steinmetz P.R."/>
            <person name="Zhang X."/>
            <person name="Aufschnaiter R."/>
            <person name="Eder M.K."/>
            <person name="Gorny A.K."/>
            <person name="Salvenmoser W."/>
            <person name="Heimberg A.M."/>
            <person name="Wheeler B.M."/>
            <person name="Peterson K.J."/>
            <person name="Boettger A."/>
            <person name="Tischler P."/>
            <person name="Wolf A."/>
            <person name="Gojobori T."/>
            <person name="Remington K.A."/>
            <person name="Strausberg R.L."/>
            <person name="Venter J."/>
            <person name="Technau U."/>
            <person name="Hobmayer B."/>
            <person name="Bosch T.C."/>
            <person name="Holstein T.W."/>
            <person name="Fujisawa T."/>
            <person name="Bode H.R."/>
            <person name="David C.N."/>
            <person name="Rokhsar D.S."/>
            <person name="Steele R.E."/>
        </authorList>
    </citation>
    <scope>NUCLEOTIDE SEQUENCE</scope>
</reference>
<evidence type="ECO:0000313" key="2">
    <source>
        <dbReference type="EMBL" id="CBA27755.1"/>
    </source>
</evidence>
<dbReference type="NCBIfam" id="NF038126">
    <property type="entry name" value="PEP_CTERM_FxDxF"/>
    <property type="match status" value="1"/>
</dbReference>
<accession>C9Y8D6</accession>